<dbReference type="GO" id="GO:0006508">
    <property type="term" value="P:proteolysis"/>
    <property type="evidence" value="ECO:0007669"/>
    <property type="project" value="UniProtKB-KW"/>
</dbReference>
<accession>A0A6J7GI39</accession>
<dbReference type="InterPro" id="IPR001872">
    <property type="entry name" value="Peptidase_A8"/>
</dbReference>
<feature type="transmembrane region" description="Helical" evidence="7">
    <location>
        <begin position="140"/>
        <end position="158"/>
    </location>
</feature>
<evidence type="ECO:0000256" key="1">
    <source>
        <dbReference type="ARBA" id="ARBA00022475"/>
    </source>
</evidence>
<dbReference type="AlphaFoldDB" id="A0A6J7GI39"/>
<feature type="transmembrane region" description="Helical" evidence="7">
    <location>
        <begin position="78"/>
        <end position="96"/>
    </location>
</feature>
<dbReference type="GO" id="GO:0004190">
    <property type="term" value="F:aspartic-type endopeptidase activity"/>
    <property type="evidence" value="ECO:0007669"/>
    <property type="project" value="InterPro"/>
</dbReference>
<keyword evidence="6 7" id="KW-0472">Membrane</keyword>
<evidence type="ECO:0000313" key="8">
    <source>
        <dbReference type="EMBL" id="CAB4908041.1"/>
    </source>
</evidence>
<evidence type="ECO:0000256" key="2">
    <source>
        <dbReference type="ARBA" id="ARBA00022670"/>
    </source>
</evidence>
<evidence type="ECO:0000256" key="7">
    <source>
        <dbReference type="SAM" id="Phobius"/>
    </source>
</evidence>
<evidence type="ECO:0000256" key="6">
    <source>
        <dbReference type="ARBA" id="ARBA00023136"/>
    </source>
</evidence>
<dbReference type="HAMAP" id="MF_00161">
    <property type="entry name" value="LspA"/>
    <property type="match status" value="1"/>
</dbReference>
<keyword evidence="2" id="KW-0645">Protease</keyword>
<dbReference type="PRINTS" id="PR00781">
    <property type="entry name" value="LIPOSIGPTASE"/>
</dbReference>
<organism evidence="8">
    <name type="scientific">freshwater metagenome</name>
    <dbReference type="NCBI Taxonomy" id="449393"/>
    <lineage>
        <taxon>unclassified sequences</taxon>
        <taxon>metagenomes</taxon>
        <taxon>ecological metagenomes</taxon>
    </lineage>
</organism>
<evidence type="ECO:0000256" key="4">
    <source>
        <dbReference type="ARBA" id="ARBA00022801"/>
    </source>
</evidence>
<proteinExistence type="inferred from homology"/>
<feature type="transmembrane region" description="Helical" evidence="7">
    <location>
        <begin position="103"/>
        <end position="120"/>
    </location>
</feature>
<keyword evidence="5 7" id="KW-1133">Transmembrane helix</keyword>
<evidence type="ECO:0000256" key="5">
    <source>
        <dbReference type="ARBA" id="ARBA00022989"/>
    </source>
</evidence>
<dbReference type="EMBL" id="CAFBMK010000043">
    <property type="protein sequence ID" value="CAB4908041.1"/>
    <property type="molecule type" value="Genomic_DNA"/>
</dbReference>
<keyword evidence="3 7" id="KW-0812">Transmembrane</keyword>
<dbReference type="Pfam" id="PF01252">
    <property type="entry name" value="Peptidase_A8"/>
    <property type="match status" value="1"/>
</dbReference>
<gene>
    <name evidence="8" type="ORF">UFOPK3564_01031</name>
</gene>
<dbReference type="GO" id="GO:0016020">
    <property type="term" value="C:membrane"/>
    <property type="evidence" value="ECO:0007669"/>
    <property type="project" value="InterPro"/>
</dbReference>
<keyword evidence="1" id="KW-1003">Cell membrane</keyword>
<evidence type="ECO:0000256" key="3">
    <source>
        <dbReference type="ARBA" id="ARBA00022692"/>
    </source>
</evidence>
<keyword evidence="4" id="KW-0378">Hydrolase</keyword>
<name>A0A6J7GI39_9ZZZZ</name>
<dbReference type="NCBIfam" id="TIGR00077">
    <property type="entry name" value="lspA"/>
    <property type="match status" value="1"/>
</dbReference>
<protein>
    <submittedName>
        <fullName evidence="8">Unannotated protein</fullName>
    </submittedName>
</protein>
<feature type="transmembrane region" description="Helical" evidence="7">
    <location>
        <begin position="20"/>
        <end position="38"/>
    </location>
</feature>
<dbReference type="PANTHER" id="PTHR33695">
    <property type="entry name" value="LIPOPROTEIN SIGNAL PEPTIDASE"/>
    <property type="match status" value="1"/>
</dbReference>
<reference evidence="8" key="1">
    <citation type="submission" date="2020-05" db="EMBL/GenBank/DDBJ databases">
        <authorList>
            <person name="Chiriac C."/>
            <person name="Salcher M."/>
            <person name="Ghai R."/>
            <person name="Kavagutti S V."/>
        </authorList>
    </citation>
    <scope>NUCLEOTIDE SEQUENCE</scope>
</reference>
<dbReference type="PANTHER" id="PTHR33695:SF1">
    <property type="entry name" value="LIPOPROTEIN SIGNAL PEPTIDASE"/>
    <property type="match status" value="1"/>
</dbReference>
<sequence length="179" mass="19387">MSAAERRTPTRDEQRAGSLALRRVLAVGAGVLLLDQLTKRLVVGSIERGERIEVLPVLDLTYVRNEGVAFSSFSGQPWIVGLLVVGALSALTFWFLRNRTVKLAWLAAGMLAGGAIGNVLDRVVEGAVIDFLKPPRWPAFNLADMAIVGGMILLVVVVELDNRRTTAAEGRPETRAQRG</sequence>
<dbReference type="PROSITE" id="PS00855">
    <property type="entry name" value="SPASE_II"/>
    <property type="match status" value="1"/>
</dbReference>